<dbReference type="Gene3D" id="3.40.50.720">
    <property type="entry name" value="NAD(P)-binding Rossmann-like Domain"/>
    <property type="match status" value="1"/>
</dbReference>
<dbReference type="EMBL" id="JACHWY010000003">
    <property type="protein sequence ID" value="MBB3048793.1"/>
    <property type="molecule type" value="Genomic_DNA"/>
</dbReference>
<dbReference type="PANTHER" id="PTHR48079">
    <property type="entry name" value="PROTEIN YEEZ"/>
    <property type="match status" value="1"/>
</dbReference>
<protein>
    <submittedName>
        <fullName evidence="2">UDP-glucose 4-epimerase</fullName>
        <ecNumber evidence="2">5.1.3.2</ecNumber>
    </submittedName>
</protein>
<dbReference type="SUPFAM" id="SSF51735">
    <property type="entry name" value="NAD(P)-binding Rossmann-fold domains"/>
    <property type="match status" value="1"/>
</dbReference>
<dbReference type="InterPro" id="IPR051783">
    <property type="entry name" value="NAD(P)-dependent_oxidoreduct"/>
</dbReference>
<evidence type="ECO:0000313" key="2">
    <source>
        <dbReference type="EMBL" id="MBB3048793.1"/>
    </source>
</evidence>
<gene>
    <name evidence="2" type="ORF">FHR99_003067</name>
</gene>
<organism evidence="2 3">
    <name type="scientific">Litorivivens lipolytica</name>
    <dbReference type="NCBI Taxonomy" id="1524264"/>
    <lineage>
        <taxon>Bacteria</taxon>
        <taxon>Pseudomonadati</taxon>
        <taxon>Pseudomonadota</taxon>
        <taxon>Gammaproteobacteria</taxon>
        <taxon>Litorivivens</taxon>
    </lineage>
</organism>
<feature type="domain" description="NAD-dependent epimerase/dehydratase" evidence="1">
    <location>
        <begin position="3"/>
        <end position="229"/>
    </location>
</feature>
<keyword evidence="3" id="KW-1185">Reference proteome</keyword>
<name>A0A7W4W884_9GAMM</name>
<dbReference type="EC" id="5.1.3.2" evidence="2"/>
<keyword evidence="2" id="KW-0413">Isomerase</keyword>
<comment type="caution">
    <text evidence="2">The sequence shown here is derived from an EMBL/GenBank/DDBJ whole genome shotgun (WGS) entry which is preliminary data.</text>
</comment>
<evidence type="ECO:0000259" key="1">
    <source>
        <dbReference type="Pfam" id="PF01370"/>
    </source>
</evidence>
<dbReference type="InterPro" id="IPR036291">
    <property type="entry name" value="NAD(P)-bd_dom_sf"/>
</dbReference>
<sequence length="343" mass="36770">MKVLVTGGTGLVGAHSISALLQNGHTVRAFMRDAAKLERVLTPLGVAVGQCEIAKGELGDASALRNALEGCDAVLHTAGLFSNRQEDKALMERTNIDGTRAVLSLASELGLDPIVHVSSILALFPPPGAIQTAADPVRSPSSVYAATKARAEAIAREFQDCGAPVVCVYPGAVQGPHDPTFSDGPQLIARYLKSGSVLVTQGGLVYTDVRDLAKALSCTFEAGHGPRRYMFGGNYVSHEELHELLEKLTGRRLKAQRIPGWLLRWMGRIGEVIAGLRGKTSPLTYEAASVLTTSVPSDDSAALREFQLETVDAETSFRDLLLWMHETGRLRDEHVGVLAEVPR</sequence>
<dbReference type="Proteomes" id="UP000537130">
    <property type="component" value="Unassembled WGS sequence"/>
</dbReference>
<dbReference type="InterPro" id="IPR001509">
    <property type="entry name" value="Epimerase_deHydtase"/>
</dbReference>
<dbReference type="RefSeq" id="WP_183411555.1">
    <property type="nucleotide sequence ID" value="NZ_JACHWY010000003.1"/>
</dbReference>
<dbReference type="PANTHER" id="PTHR48079:SF6">
    <property type="entry name" value="NAD(P)-BINDING DOMAIN-CONTAINING PROTEIN-RELATED"/>
    <property type="match status" value="1"/>
</dbReference>
<dbReference type="Pfam" id="PF01370">
    <property type="entry name" value="Epimerase"/>
    <property type="match status" value="1"/>
</dbReference>
<dbReference type="GO" id="GO:0004029">
    <property type="term" value="F:aldehyde dehydrogenase (NAD+) activity"/>
    <property type="evidence" value="ECO:0007669"/>
    <property type="project" value="TreeGrafter"/>
</dbReference>
<evidence type="ECO:0000313" key="3">
    <source>
        <dbReference type="Proteomes" id="UP000537130"/>
    </source>
</evidence>
<dbReference type="GO" id="GO:0003978">
    <property type="term" value="F:UDP-glucose 4-epimerase activity"/>
    <property type="evidence" value="ECO:0007669"/>
    <property type="project" value="UniProtKB-EC"/>
</dbReference>
<proteinExistence type="predicted"/>
<accession>A0A7W4W884</accession>
<dbReference type="GO" id="GO:0005737">
    <property type="term" value="C:cytoplasm"/>
    <property type="evidence" value="ECO:0007669"/>
    <property type="project" value="TreeGrafter"/>
</dbReference>
<reference evidence="2 3" key="1">
    <citation type="submission" date="2020-08" db="EMBL/GenBank/DDBJ databases">
        <title>Genomic Encyclopedia of Type Strains, Phase III (KMG-III): the genomes of soil and plant-associated and newly described type strains.</title>
        <authorList>
            <person name="Whitman W."/>
        </authorList>
    </citation>
    <scope>NUCLEOTIDE SEQUENCE [LARGE SCALE GENOMIC DNA]</scope>
    <source>
        <strain evidence="2 3">CECT 8654</strain>
    </source>
</reference>
<dbReference type="AlphaFoldDB" id="A0A7W4W884"/>